<dbReference type="Gene3D" id="2.30.30.40">
    <property type="entry name" value="SH3 Domains"/>
    <property type="match status" value="1"/>
</dbReference>
<keyword evidence="1" id="KW-0732">Signal</keyword>
<comment type="caution">
    <text evidence="3">The sequence shown here is derived from an EMBL/GenBank/DDBJ whole genome shotgun (WGS) entry which is preliminary data.</text>
</comment>
<evidence type="ECO:0000259" key="2">
    <source>
        <dbReference type="Pfam" id="PF08239"/>
    </source>
</evidence>
<proteinExistence type="predicted"/>
<sequence length="303" mass="31803">MAPVLRSLLLFLVAVLALAGPHPAQAQSPVATGAPLTGEVVLNRDVEVRVGPSEDARIVMTLSKGKPLNALGTPRGTNWTQVAIGGQPIGYVPWTALDPVYIPRFPNYGAPSAAGPAPGAAAAVAAVVPRAEWEAAAAGAPPQNGYVVATRNIGVTEFVDAKKRRTVTLRRGQVIKLGEVQNGRVDLLLPGRERVVAGFDGLLGVAGAYPVPGLPPVGTAPLFAAKLGEFVSYEEALRAWQAFVAGPGAQWRDRPPVVWPVFRSGHAFFQMGAGPFQGVELDRVCTTLAQRGLDCTPVELQTF</sequence>
<evidence type="ECO:0000313" key="3">
    <source>
        <dbReference type="EMBL" id="NYZ23561.1"/>
    </source>
</evidence>
<feature type="domain" description="SH3b" evidence="2">
    <location>
        <begin position="46"/>
        <end position="94"/>
    </location>
</feature>
<evidence type="ECO:0000313" key="4">
    <source>
        <dbReference type="Proteomes" id="UP000584642"/>
    </source>
</evidence>
<dbReference type="Pfam" id="PF08239">
    <property type="entry name" value="SH3_3"/>
    <property type="match status" value="1"/>
</dbReference>
<name>A0ABX2TGU4_9PROT</name>
<organism evidence="3 4">
    <name type="scientific">Azospirillum oleiclasticum</name>
    <dbReference type="NCBI Taxonomy" id="2735135"/>
    <lineage>
        <taxon>Bacteria</taxon>
        <taxon>Pseudomonadati</taxon>
        <taxon>Pseudomonadota</taxon>
        <taxon>Alphaproteobacteria</taxon>
        <taxon>Rhodospirillales</taxon>
        <taxon>Azospirillaceae</taxon>
        <taxon>Azospirillum</taxon>
    </lineage>
</organism>
<feature type="chain" id="PRO_5045854497" evidence="1">
    <location>
        <begin position="27"/>
        <end position="303"/>
    </location>
</feature>
<reference evidence="3 4" key="1">
    <citation type="submission" date="2020-05" db="EMBL/GenBank/DDBJ databases">
        <title>Azospirillum oleiclasticum sp. nov, a nitrogen-fixing and heavy crude oil-emulsifying bacterium isolated from the crude oil of Yumen Oilfield.</title>
        <authorList>
            <person name="Wu D."/>
            <person name="Cai M."/>
            <person name="Zhang X."/>
        </authorList>
    </citation>
    <scope>NUCLEOTIDE SEQUENCE [LARGE SCALE GENOMIC DNA]</scope>
    <source>
        <strain evidence="3 4">ROY-1-1-2</strain>
    </source>
</reference>
<dbReference type="Proteomes" id="UP000584642">
    <property type="component" value="Unassembled WGS sequence"/>
</dbReference>
<protein>
    <submittedName>
        <fullName evidence="3">SH3 domain-containing protein</fullName>
    </submittedName>
</protein>
<accession>A0ABX2TGU4</accession>
<dbReference type="EMBL" id="JABFDB010000028">
    <property type="protein sequence ID" value="NYZ23561.1"/>
    <property type="molecule type" value="Genomic_DNA"/>
</dbReference>
<gene>
    <name evidence="3" type="ORF">HND93_28010</name>
</gene>
<feature type="signal peptide" evidence="1">
    <location>
        <begin position="1"/>
        <end position="26"/>
    </location>
</feature>
<keyword evidence="4" id="KW-1185">Reference proteome</keyword>
<dbReference type="RefSeq" id="WP_180285336.1">
    <property type="nucleotide sequence ID" value="NZ_JABFDB010000028.1"/>
</dbReference>
<evidence type="ECO:0000256" key="1">
    <source>
        <dbReference type="SAM" id="SignalP"/>
    </source>
</evidence>
<dbReference type="InterPro" id="IPR003646">
    <property type="entry name" value="SH3-like_bac-type"/>
</dbReference>